<dbReference type="GeneID" id="132803191"/>
<comment type="similarity">
    <text evidence="1 3">Belongs to the UDP-glycosyltransferase family.</text>
</comment>
<dbReference type="PROSITE" id="PS00375">
    <property type="entry name" value="UDPGT"/>
    <property type="match status" value="1"/>
</dbReference>
<gene>
    <name evidence="5" type="primary">LOC132803191</name>
</gene>
<evidence type="ECO:0000256" key="3">
    <source>
        <dbReference type="RuleBase" id="RU003718"/>
    </source>
</evidence>
<dbReference type="Pfam" id="PF00201">
    <property type="entry name" value="UDPGT"/>
    <property type="match status" value="1"/>
</dbReference>
<keyword evidence="2 3" id="KW-0808">Transferase</keyword>
<accession>A0ABM4A3Y6</accession>
<dbReference type="PANTHER" id="PTHR11926:SF1392">
    <property type="entry name" value="GLYCOSYLTRANSFERASE"/>
    <property type="match status" value="1"/>
</dbReference>
<organism evidence="4 5">
    <name type="scientific">Ziziphus jujuba</name>
    <name type="common">Chinese jujube</name>
    <name type="synonym">Ziziphus sativa</name>
    <dbReference type="NCBI Taxonomy" id="326968"/>
    <lineage>
        <taxon>Eukaryota</taxon>
        <taxon>Viridiplantae</taxon>
        <taxon>Streptophyta</taxon>
        <taxon>Embryophyta</taxon>
        <taxon>Tracheophyta</taxon>
        <taxon>Spermatophyta</taxon>
        <taxon>Magnoliopsida</taxon>
        <taxon>eudicotyledons</taxon>
        <taxon>Gunneridae</taxon>
        <taxon>Pentapetalae</taxon>
        <taxon>rosids</taxon>
        <taxon>fabids</taxon>
        <taxon>Rosales</taxon>
        <taxon>Rhamnaceae</taxon>
        <taxon>Paliureae</taxon>
        <taxon>Ziziphus</taxon>
    </lineage>
</organism>
<dbReference type="Gene3D" id="3.40.50.2000">
    <property type="entry name" value="Glycogen Phosphorylase B"/>
    <property type="match status" value="2"/>
</dbReference>
<dbReference type="SUPFAM" id="SSF53756">
    <property type="entry name" value="UDP-Glycosyltransferase/glycogen phosphorylase"/>
    <property type="match status" value="1"/>
</dbReference>
<evidence type="ECO:0000313" key="4">
    <source>
        <dbReference type="Proteomes" id="UP001652623"/>
    </source>
</evidence>
<dbReference type="RefSeq" id="XP_060671451.1">
    <property type="nucleotide sequence ID" value="XM_060815468.1"/>
</dbReference>
<sequence length="200" mass="21977">MPLIGKQIKIAFFGSLAQASISQLSEFWHGLVNSGHPFLWVLRPDVILCEEGEHVIVPQELQKGANEKGLIVDWARQEQVLGHDSIGGFLTHCGWNSILESIVARIPLICWPQTSDQNINADLVSNVLGAGLELEACDRLIVRRAVENLMGSKREELQNSIDRIAKCAQDVIGAGGSSIHNLGILVEDIKKIKLESQNVE</sequence>
<evidence type="ECO:0000313" key="5">
    <source>
        <dbReference type="RefSeq" id="XP_060671451.1"/>
    </source>
</evidence>
<dbReference type="InterPro" id="IPR035595">
    <property type="entry name" value="UDP_glycos_trans_CS"/>
</dbReference>
<keyword evidence="4" id="KW-1185">Reference proteome</keyword>
<dbReference type="PANTHER" id="PTHR11926">
    <property type="entry name" value="GLUCOSYL/GLUCURONOSYL TRANSFERASES"/>
    <property type="match status" value="1"/>
</dbReference>
<dbReference type="Proteomes" id="UP001652623">
    <property type="component" value="Chromosome 3"/>
</dbReference>
<name>A0ABM4A3Y6_ZIZJJ</name>
<reference evidence="5" key="1">
    <citation type="submission" date="2025-08" db="UniProtKB">
        <authorList>
            <consortium name="RefSeq"/>
        </authorList>
    </citation>
    <scope>IDENTIFICATION</scope>
    <source>
        <tissue evidence="5">Seedling</tissue>
    </source>
</reference>
<keyword evidence="3" id="KW-0328">Glycosyltransferase</keyword>
<dbReference type="CDD" id="cd03784">
    <property type="entry name" value="GT1_Gtf-like"/>
    <property type="match status" value="1"/>
</dbReference>
<proteinExistence type="inferred from homology"/>
<protein>
    <submittedName>
        <fullName evidence="5">7-deoxyloganetic acid glucosyltransferase-like</fullName>
    </submittedName>
</protein>
<dbReference type="InterPro" id="IPR002213">
    <property type="entry name" value="UDP_glucos_trans"/>
</dbReference>
<evidence type="ECO:0000256" key="1">
    <source>
        <dbReference type="ARBA" id="ARBA00009995"/>
    </source>
</evidence>
<evidence type="ECO:0000256" key="2">
    <source>
        <dbReference type="ARBA" id="ARBA00022679"/>
    </source>
</evidence>